<evidence type="ECO:0000313" key="2">
    <source>
        <dbReference type="Proteomes" id="UP000254326"/>
    </source>
</evidence>
<proteinExistence type="predicted"/>
<protein>
    <recommendedName>
        <fullName evidence="3">Helix-turn-helix domain-containing protein</fullName>
    </recommendedName>
</protein>
<accession>A0A370UA86</accession>
<organism evidence="1 2">
    <name type="scientific">Marinomonas piezotolerans</name>
    <dbReference type="NCBI Taxonomy" id="2213058"/>
    <lineage>
        <taxon>Bacteria</taxon>
        <taxon>Pseudomonadati</taxon>
        <taxon>Pseudomonadota</taxon>
        <taxon>Gammaproteobacteria</taxon>
        <taxon>Oceanospirillales</taxon>
        <taxon>Oceanospirillaceae</taxon>
        <taxon>Marinomonas</taxon>
    </lineage>
</organism>
<dbReference type="Proteomes" id="UP000254326">
    <property type="component" value="Unassembled WGS sequence"/>
</dbReference>
<evidence type="ECO:0000313" key="1">
    <source>
        <dbReference type="EMBL" id="RDL44661.1"/>
    </source>
</evidence>
<dbReference type="RefSeq" id="WP_115467924.1">
    <property type="nucleotide sequence ID" value="NZ_QKRA01000003.1"/>
</dbReference>
<reference evidence="1 2" key="1">
    <citation type="submission" date="2018-06" db="EMBL/GenBank/DDBJ databases">
        <title>Marinomonas sp. YLB-05 draft genome sequence.</title>
        <authorList>
            <person name="Yu L."/>
            <person name="Tang X."/>
        </authorList>
    </citation>
    <scope>NUCLEOTIDE SEQUENCE [LARGE SCALE GENOMIC DNA]</scope>
    <source>
        <strain evidence="1 2">YLB-05</strain>
    </source>
</reference>
<sequence length="97" mass="11100">MAQLRLLVDDRLSSYAQAVRDTIQLYVPIFGDSPRFLLDEQELSELSQLPIEKVRLAIAELQREGWIAPFFNGRKSKSHVYACQNPSFKGTAMEVWA</sequence>
<keyword evidence="2" id="KW-1185">Reference proteome</keyword>
<name>A0A370UA86_9GAMM</name>
<evidence type="ECO:0008006" key="3">
    <source>
        <dbReference type="Google" id="ProtNLM"/>
    </source>
</evidence>
<comment type="caution">
    <text evidence="1">The sequence shown here is derived from an EMBL/GenBank/DDBJ whole genome shotgun (WGS) entry which is preliminary data.</text>
</comment>
<gene>
    <name evidence="1" type="ORF">DN730_09760</name>
</gene>
<dbReference type="EMBL" id="QKRA01000003">
    <property type="protein sequence ID" value="RDL44661.1"/>
    <property type="molecule type" value="Genomic_DNA"/>
</dbReference>
<dbReference type="OrthoDB" id="6104975at2"/>
<dbReference type="AlphaFoldDB" id="A0A370UA86"/>